<organism evidence="2 3">
    <name type="scientific">Deferribacter desulfuricans (strain DSM 14783 / JCM 11476 / NBRC 101012 / SSM1)</name>
    <dbReference type="NCBI Taxonomy" id="639282"/>
    <lineage>
        <taxon>Bacteria</taxon>
        <taxon>Pseudomonadati</taxon>
        <taxon>Deferribacterota</taxon>
        <taxon>Deferribacteres</taxon>
        <taxon>Deferribacterales</taxon>
        <taxon>Deferribacteraceae</taxon>
        <taxon>Deferribacter</taxon>
    </lineage>
</organism>
<evidence type="ECO:0000256" key="1">
    <source>
        <dbReference type="ARBA" id="ARBA00023063"/>
    </source>
</evidence>
<dbReference type="STRING" id="639282.DEFDS_2087"/>
<dbReference type="GO" id="GO:0042128">
    <property type="term" value="P:nitrate assimilation"/>
    <property type="evidence" value="ECO:0007669"/>
    <property type="project" value="UniProtKB-KW"/>
</dbReference>
<dbReference type="EC" id="1.7.99.4" evidence="2"/>
<sequence length="167" mass="19727">MIKKLTVYSKLLEYPLDYKEFMCSCNLIGDLKLDFSKIKLSELQEEYVSIFDFNEKSTLYISKHISKNDDERKMFLLAMNEFLKLYGGKPNIKHSPDYLPTILSALYIAINKKEYPEKLSYLTAMIERSVCDILNSFNERSSVYYKIVESLKYYLNDIQKILEVKYA</sequence>
<dbReference type="Pfam" id="PF02613">
    <property type="entry name" value="Nitrate_red_del"/>
    <property type="match status" value="1"/>
</dbReference>
<dbReference type="PANTHER" id="PTHR43680:SF2">
    <property type="entry name" value="NITRATE REDUCTASE MOLYBDENUM COFACTOR ASSEMBLY CHAPERONE NARJ"/>
    <property type="match status" value="1"/>
</dbReference>
<dbReference type="GO" id="GO:0051082">
    <property type="term" value="F:unfolded protein binding"/>
    <property type="evidence" value="ECO:0007669"/>
    <property type="project" value="InterPro"/>
</dbReference>
<dbReference type="HOGENOM" id="CLU_1600029_0_0_0"/>
<dbReference type="OrthoDB" id="8478585at2"/>
<dbReference type="AlphaFoldDB" id="D3P9Z5"/>
<dbReference type="InterPro" id="IPR036411">
    <property type="entry name" value="TorD-like_sf"/>
</dbReference>
<dbReference type="KEGG" id="ddf:DEFDS_2087"/>
<dbReference type="PANTHER" id="PTHR43680">
    <property type="entry name" value="NITRATE REDUCTASE MOLYBDENUM COFACTOR ASSEMBLY CHAPERONE"/>
    <property type="match status" value="1"/>
</dbReference>
<keyword evidence="3" id="KW-1185">Reference proteome</keyword>
<dbReference type="InterPro" id="IPR003765">
    <property type="entry name" value="NO3_reductase_chaperone_NarJ"/>
</dbReference>
<proteinExistence type="predicted"/>
<dbReference type="eggNOG" id="COG2180">
    <property type="taxonomic scope" value="Bacteria"/>
</dbReference>
<evidence type="ECO:0000313" key="3">
    <source>
        <dbReference type="Proteomes" id="UP000001520"/>
    </source>
</evidence>
<dbReference type="EMBL" id="AP011529">
    <property type="protein sequence ID" value="BAI81535.1"/>
    <property type="molecule type" value="Genomic_DNA"/>
</dbReference>
<protein>
    <submittedName>
        <fullName evidence="2">Nitrate reductase, delta subunit</fullName>
        <ecNumber evidence="2">1.7.99.4</ecNumber>
    </submittedName>
</protein>
<keyword evidence="1" id="KW-0534">Nitrate assimilation</keyword>
<dbReference type="InterPro" id="IPR020945">
    <property type="entry name" value="DMSO/NO3_reduct_chaperone"/>
</dbReference>
<dbReference type="Proteomes" id="UP000001520">
    <property type="component" value="Chromosome"/>
</dbReference>
<name>D3P9Z5_DEFDS</name>
<keyword evidence="2" id="KW-0560">Oxidoreductase</keyword>
<dbReference type="GO" id="GO:0016530">
    <property type="term" value="F:metallochaperone activity"/>
    <property type="evidence" value="ECO:0007669"/>
    <property type="project" value="TreeGrafter"/>
</dbReference>
<reference evidence="2 3" key="1">
    <citation type="journal article" date="2010" name="DNA Res.">
        <title>Bacterial lifestyle in a deep-sea hydrothermal vent chimney revealed by the genome sequence of the thermophilic bacterium Deferribacter desulfuricans SSM1.</title>
        <authorList>
            <person name="Takaki Y."/>
            <person name="Shimamura S."/>
            <person name="Nakagawa S."/>
            <person name="Fukuhara Y."/>
            <person name="Horikawa H."/>
            <person name="Ankai A."/>
            <person name="Harada T."/>
            <person name="Hosoyama A."/>
            <person name="Oguchi A."/>
            <person name="Fukui S."/>
            <person name="Fujita N."/>
            <person name="Takami H."/>
            <person name="Takai K."/>
        </authorList>
    </citation>
    <scope>NUCLEOTIDE SEQUENCE [LARGE SCALE GENOMIC DNA]</scope>
    <source>
        <strain evidence="3">DSM 14783 / JCM 11476 / NBRC 101012 / SSM1</strain>
    </source>
</reference>
<dbReference type="GO" id="GO:0051131">
    <property type="term" value="P:chaperone-mediated protein complex assembly"/>
    <property type="evidence" value="ECO:0007669"/>
    <property type="project" value="InterPro"/>
</dbReference>
<evidence type="ECO:0000313" key="2">
    <source>
        <dbReference type="EMBL" id="BAI81535.1"/>
    </source>
</evidence>
<dbReference type="GO" id="GO:0016491">
    <property type="term" value="F:oxidoreductase activity"/>
    <property type="evidence" value="ECO:0007669"/>
    <property type="project" value="UniProtKB-KW"/>
</dbReference>
<dbReference type="SUPFAM" id="SSF89155">
    <property type="entry name" value="TorD-like"/>
    <property type="match status" value="1"/>
</dbReference>
<gene>
    <name evidence="2" type="primary">narJ</name>
    <name evidence="2" type="ordered locus">DEFDS_2087</name>
</gene>
<accession>D3P9Z5</accession>
<dbReference type="RefSeq" id="WP_013008780.1">
    <property type="nucleotide sequence ID" value="NC_013939.1"/>
</dbReference>